<evidence type="ECO:0000259" key="2">
    <source>
        <dbReference type="Pfam" id="PF09348"/>
    </source>
</evidence>
<organism evidence="3 4">
    <name type="scientific">Pseudonocardia ammonioxydans</name>
    <dbReference type="NCBI Taxonomy" id="260086"/>
    <lineage>
        <taxon>Bacteria</taxon>
        <taxon>Bacillati</taxon>
        <taxon>Actinomycetota</taxon>
        <taxon>Actinomycetes</taxon>
        <taxon>Pseudonocardiales</taxon>
        <taxon>Pseudonocardiaceae</taxon>
        <taxon>Pseudonocardia</taxon>
    </lineage>
</organism>
<accession>A0A1I4TI96</accession>
<evidence type="ECO:0000256" key="1">
    <source>
        <dbReference type="SAM" id="MobiDB-lite"/>
    </source>
</evidence>
<dbReference type="Proteomes" id="UP000199614">
    <property type="component" value="Unassembled WGS sequence"/>
</dbReference>
<dbReference type="Pfam" id="PF09348">
    <property type="entry name" value="DUF1990"/>
    <property type="match status" value="1"/>
</dbReference>
<evidence type="ECO:0000313" key="3">
    <source>
        <dbReference type="EMBL" id="SFM76402.1"/>
    </source>
</evidence>
<evidence type="ECO:0000313" key="4">
    <source>
        <dbReference type="Proteomes" id="UP000199614"/>
    </source>
</evidence>
<reference evidence="3 4" key="1">
    <citation type="submission" date="2016-10" db="EMBL/GenBank/DDBJ databases">
        <authorList>
            <person name="de Groot N.N."/>
        </authorList>
    </citation>
    <scope>NUCLEOTIDE SEQUENCE [LARGE SCALE GENOMIC DNA]</scope>
    <source>
        <strain evidence="3 4">CGMCC 4.1877</strain>
    </source>
</reference>
<feature type="domain" description="DUF1990" evidence="2">
    <location>
        <begin position="269"/>
        <end position="336"/>
    </location>
</feature>
<sequence length="387" mass="41704">MHDSDTHPDRYGFALDPRFRSVLRPFGVRDPSEAEVVLDADRLLVRFGHWSLATPVRNLAGARVTGPFAASKVLGPRLSLADRGLTFGTSTERGVCIRFHRPVPGLEPLGVLRHPAVTVTVRDPDALAAAVERHAAAAPDRTPGRTPHRPEPTPQPGPLRRAAAIARYPAGLALSTARYVRCAGRIERSEAAGDATDRPPALPDGSLDAHLTTAEEGSGPLLHRTFRVLIRGARVDAAGLVDRLCADPDRAAPSEVASFRKLRGRLGELQAGDEYVVRMPAPWSGPVRVVARDATSFRFATLAGHIEAGQIEFRARDVDGGLEFGVEAWSRPGDGPAAVVFDRLGIGKEIQLHMWTQFCLAACRVAGGRSVGPIRVHTRRCAWPPTP</sequence>
<dbReference type="EMBL" id="FOUY01000002">
    <property type="protein sequence ID" value="SFM76402.1"/>
    <property type="molecule type" value="Genomic_DNA"/>
</dbReference>
<gene>
    <name evidence="3" type="ORF">SAMN05216207_1002306</name>
</gene>
<dbReference type="RefSeq" id="WP_245773286.1">
    <property type="nucleotide sequence ID" value="NZ_FOUY01000002.1"/>
</dbReference>
<protein>
    <recommendedName>
        <fullName evidence="2">DUF1990 domain-containing protein</fullName>
    </recommendedName>
</protein>
<name>A0A1I4TI96_PSUAM</name>
<proteinExistence type="predicted"/>
<keyword evidence="4" id="KW-1185">Reference proteome</keyword>
<dbReference type="STRING" id="260086.SAMN05216207_1002306"/>
<dbReference type="InterPro" id="IPR018960">
    <property type="entry name" value="DUF1990"/>
</dbReference>
<feature type="region of interest" description="Disordered" evidence="1">
    <location>
        <begin position="190"/>
        <end position="212"/>
    </location>
</feature>
<feature type="region of interest" description="Disordered" evidence="1">
    <location>
        <begin position="134"/>
        <end position="158"/>
    </location>
</feature>
<dbReference type="AlphaFoldDB" id="A0A1I4TI96"/>